<dbReference type="Proteomes" id="UP000030853">
    <property type="component" value="Unassembled WGS sequence"/>
</dbReference>
<proteinExistence type="predicted"/>
<evidence type="ECO:0000256" key="1">
    <source>
        <dbReference type="SAM" id="MobiDB-lite"/>
    </source>
</evidence>
<organism evidence="2 3">
    <name type="scientific">Pantoea rodasii</name>
    <dbReference type="NCBI Taxonomy" id="1076549"/>
    <lineage>
        <taxon>Bacteria</taxon>
        <taxon>Pseudomonadati</taxon>
        <taxon>Pseudomonadota</taxon>
        <taxon>Gammaproteobacteria</taxon>
        <taxon>Enterobacterales</taxon>
        <taxon>Erwiniaceae</taxon>
        <taxon>Pantoea</taxon>
    </lineage>
</organism>
<evidence type="ECO:0000313" key="3">
    <source>
        <dbReference type="Proteomes" id="UP000030853"/>
    </source>
</evidence>
<evidence type="ECO:0000313" key="2">
    <source>
        <dbReference type="EMBL" id="KHJ66002.1"/>
    </source>
</evidence>
<dbReference type="RefSeq" id="WP_039335372.1">
    <property type="nucleotide sequence ID" value="NZ_JTJJ01000097.1"/>
</dbReference>
<feature type="compositionally biased region" description="Polar residues" evidence="1">
    <location>
        <begin position="252"/>
        <end position="262"/>
    </location>
</feature>
<dbReference type="AlphaFoldDB" id="A0A0B1R481"/>
<dbReference type="Pfam" id="PF05929">
    <property type="entry name" value="Phage_GPO"/>
    <property type="match status" value="1"/>
</dbReference>
<feature type="region of interest" description="Disordered" evidence="1">
    <location>
        <begin position="242"/>
        <end position="282"/>
    </location>
</feature>
<name>A0A0B1R481_9GAMM</name>
<reference evidence="2 3" key="1">
    <citation type="submission" date="2014-11" db="EMBL/GenBank/DDBJ databases">
        <title>Genome sequencing of Pantoea rodasii ND03.</title>
        <authorList>
            <person name="Muhamad Yunos N.Y."/>
            <person name="Chan K.-G."/>
        </authorList>
    </citation>
    <scope>NUCLEOTIDE SEQUENCE [LARGE SCALE GENOMIC DNA]</scope>
    <source>
        <strain evidence="2 3">ND03</strain>
    </source>
</reference>
<dbReference type="EMBL" id="JTJJ01000097">
    <property type="protein sequence ID" value="KHJ66002.1"/>
    <property type="molecule type" value="Genomic_DNA"/>
</dbReference>
<accession>A0A0B1R481</accession>
<feature type="compositionally biased region" description="Polar residues" evidence="1">
    <location>
        <begin position="273"/>
        <end position="282"/>
    </location>
</feature>
<gene>
    <name evidence="2" type="ORF">QU24_21510</name>
</gene>
<protein>
    <submittedName>
        <fullName evidence="2">Precorrin-8W decarboxylase</fullName>
    </submittedName>
</protein>
<sequence length="282" mass="30968">MATTKAKRFRIAVEGATTDGREISREWISQMAKNYDPTVYGARVNMEHIKGYAADSPFRRYGDVTKVEVEEITEGALAGKLALFGYIDPTPELIDLTKARQKIYTSVEINTKFADTGEAYLVGLAVTDDPASLGTEILSFSATAKANPLASRKLDKDNLFTAAEETLIKFYEEADAAPSLLSRVKDLFTRKEKTDDERFSDVSAAVTAVAEQVQHNGESYAQQLAALEKSFTARIDTLETEHGKDREALSALQDTLTRTDGNFNRRPPATGGDNKSSVMTDC</sequence>
<comment type="caution">
    <text evidence="2">The sequence shown here is derived from an EMBL/GenBank/DDBJ whole genome shotgun (WGS) entry which is preliminary data.</text>
</comment>
<dbReference type="InterPro" id="IPR009228">
    <property type="entry name" value="Capsid_scaffold_GpO"/>
</dbReference>